<dbReference type="EMBL" id="JBGQQK010000003">
    <property type="protein sequence ID" value="MFL2101925.1"/>
    <property type="molecule type" value="Genomic_DNA"/>
</dbReference>
<proteinExistence type="predicted"/>
<reference evidence="1 2" key="1">
    <citation type="submission" date="2024-08" db="EMBL/GenBank/DDBJ databases">
        <authorList>
            <person name="Arias E."/>
        </authorList>
    </citation>
    <scope>NUCLEOTIDE SEQUENCE [LARGE SCALE GENOMIC DNA]</scope>
    <source>
        <strain evidence="1 2">FAM 24106</strain>
    </source>
</reference>
<keyword evidence="2" id="KW-1185">Reference proteome</keyword>
<gene>
    <name evidence="1" type="ORF">ACEN37_01525</name>
</gene>
<protein>
    <submittedName>
        <fullName evidence="1">Uncharacterized protein</fullName>
    </submittedName>
</protein>
<accession>A0ABW8UH24</accession>
<sequence>MNNADRIQKVYEKYNYLQDDDIIENIAEVKMRNGEKSFEIKDMEITEDWKELSRKAGYYTNKFERLESLYMLVLGDLARFNEIRNKLELSEAYSGSSKDLASLPHLFMHILSSGVLFLTYIENFMKEHYGKDSDAVKDMKSKLSDFYDNEFVYRFMYELRNYSQHKEIPVHNIETHLINHPKKKAKVEVEINTNKLIDSGYRWKEIFLKDFSERAPIIKVRYLLRDYFKIISLVYGAANEIYLIKDVQVILKIKEDLDQVYLNSSPLYISKISKKSLAYNPTSYKLTPFPSQYDITKVMVKLSKMGLVELIVTEN</sequence>
<comment type="caution">
    <text evidence="1">The sequence shown here is derived from an EMBL/GenBank/DDBJ whole genome shotgun (WGS) entry which is preliminary data.</text>
</comment>
<organism evidence="1 2">
    <name type="scientific">Marinilactibacillus psychrotolerans</name>
    <dbReference type="NCBI Taxonomy" id="191770"/>
    <lineage>
        <taxon>Bacteria</taxon>
        <taxon>Bacillati</taxon>
        <taxon>Bacillota</taxon>
        <taxon>Bacilli</taxon>
        <taxon>Lactobacillales</taxon>
        <taxon>Carnobacteriaceae</taxon>
        <taxon>Marinilactibacillus</taxon>
    </lineage>
</organism>
<dbReference type="RefSeq" id="WP_400886949.1">
    <property type="nucleotide sequence ID" value="NZ_JBGQQI010000011.1"/>
</dbReference>
<dbReference type="Proteomes" id="UP001625374">
    <property type="component" value="Unassembled WGS sequence"/>
</dbReference>
<evidence type="ECO:0000313" key="2">
    <source>
        <dbReference type="Proteomes" id="UP001625374"/>
    </source>
</evidence>
<name>A0ABW8UH24_9LACT</name>
<evidence type="ECO:0000313" key="1">
    <source>
        <dbReference type="EMBL" id="MFL2101925.1"/>
    </source>
</evidence>